<feature type="region of interest" description="Disordered" evidence="3">
    <location>
        <begin position="383"/>
        <end position="405"/>
    </location>
</feature>
<sequence>MPSFLYEPSFVHMVRRDKATYAIDTSQSDSNSNSTIIIVVIVVCVVIILALVGIFVYRGVKRSARRRALEASQPKAVQRDSAYLSTADPISGHSSRTYSGASIGYPGKHLYDSRTSEKFNSFGSQKTVQSHSSQILAQVASPALLVTQYPPPPSRSSQPQPVFGVNRHDDLRDSFRLSQDSVVLEAPRIMHFATIRQPPAVAYPKGATSIQSSPRFDRLAPSTPSPSSPYSASAFPGVGPAATEGNKVARTPSHVPRSNTSSGATYVPVATHSPRTSFSSHTTITLSRAPPPPYTAWTSAPNLPRTSLVVPTAAAADLPALLPTTLASANTTTPRARQRSPSVRASSIRRMTQPHPPVPQTAQFITQLDTPNSSTISVAAVTTAQPSSPTPAAPPAAAAPPAEEQPISIIGTYSATRSYAPEMPDELLVEVGDGLAVIQHFDDGWVLGINLTRGRAQGVFPEPCIEPVSDY</sequence>
<keyword evidence="4" id="KW-1133">Transmembrane helix</keyword>
<dbReference type="PROSITE" id="PS50002">
    <property type="entry name" value="SH3"/>
    <property type="match status" value="1"/>
</dbReference>
<evidence type="ECO:0000313" key="7">
    <source>
        <dbReference type="Proteomes" id="UP000278143"/>
    </source>
</evidence>
<accession>A0A4P9YXT0</accession>
<dbReference type="InterPro" id="IPR001452">
    <property type="entry name" value="SH3_domain"/>
</dbReference>
<reference evidence="7" key="1">
    <citation type="journal article" date="2018" name="Nat. Microbiol.">
        <title>Leveraging single-cell genomics to expand the fungal tree of life.</title>
        <authorList>
            <person name="Ahrendt S.R."/>
            <person name="Quandt C.A."/>
            <person name="Ciobanu D."/>
            <person name="Clum A."/>
            <person name="Salamov A."/>
            <person name="Andreopoulos B."/>
            <person name="Cheng J.F."/>
            <person name="Woyke T."/>
            <person name="Pelin A."/>
            <person name="Henrissat B."/>
            <person name="Reynolds N.K."/>
            <person name="Benny G.L."/>
            <person name="Smith M.E."/>
            <person name="James T.Y."/>
            <person name="Grigoriev I.V."/>
        </authorList>
    </citation>
    <scope>NUCLEOTIDE SEQUENCE [LARGE SCALE GENOMIC DNA]</scope>
    <source>
        <strain evidence="7">Benny S71-1</strain>
    </source>
</reference>
<evidence type="ECO:0000256" key="3">
    <source>
        <dbReference type="SAM" id="MobiDB-lite"/>
    </source>
</evidence>
<evidence type="ECO:0000256" key="4">
    <source>
        <dbReference type="SAM" id="Phobius"/>
    </source>
</evidence>
<keyword evidence="7" id="KW-1185">Reference proteome</keyword>
<dbReference type="EMBL" id="KZ990013">
    <property type="protein sequence ID" value="RKP24834.1"/>
    <property type="molecule type" value="Genomic_DNA"/>
</dbReference>
<name>A0A4P9YXT0_9FUNG</name>
<dbReference type="AlphaFoldDB" id="A0A4P9YXT0"/>
<feature type="region of interest" description="Disordered" evidence="3">
    <location>
        <begin position="204"/>
        <end position="286"/>
    </location>
</feature>
<keyword evidence="1 2" id="KW-0728">SH3 domain</keyword>
<evidence type="ECO:0000256" key="2">
    <source>
        <dbReference type="PROSITE-ProRule" id="PRU00192"/>
    </source>
</evidence>
<gene>
    <name evidence="6" type="ORF">SYNPS1DRAFT_29416</name>
</gene>
<dbReference type="Proteomes" id="UP000278143">
    <property type="component" value="Unassembled WGS sequence"/>
</dbReference>
<proteinExistence type="predicted"/>
<keyword evidence="4" id="KW-0812">Transmembrane</keyword>
<feature type="domain" description="SH3" evidence="5">
    <location>
        <begin position="408"/>
        <end position="470"/>
    </location>
</feature>
<feature type="transmembrane region" description="Helical" evidence="4">
    <location>
        <begin position="36"/>
        <end position="57"/>
    </location>
</feature>
<dbReference type="OrthoDB" id="5340910at2759"/>
<keyword evidence="4" id="KW-0472">Membrane</keyword>
<dbReference type="SUPFAM" id="SSF50044">
    <property type="entry name" value="SH3-domain"/>
    <property type="match status" value="1"/>
</dbReference>
<dbReference type="SMART" id="SM00326">
    <property type="entry name" value="SH3"/>
    <property type="match status" value="1"/>
</dbReference>
<protein>
    <recommendedName>
        <fullName evidence="5">SH3 domain-containing protein</fullName>
    </recommendedName>
</protein>
<feature type="region of interest" description="Disordered" evidence="3">
    <location>
        <begin position="148"/>
        <end position="167"/>
    </location>
</feature>
<evidence type="ECO:0000256" key="1">
    <source>
        <dbReference type="ARBA" id="ARBA00022443"/>
    </source>
</evidence>
<evidence type="ECO:0000313" key="6">
    <source>
        <dbReference type="EMBL" id="RKP24834.1"/>
    </source>
</evidence>
<organism evidence="6 7">
    <name type="scientific">Syncephalis pseudoplumigaleata</name>
    <dbReference type="NCBI Taxonomy" id="1712513"/>
    <lineage>
        <taxon>Eukaryota</taxon>
        <taxon>Fungi</taxon>
        <taxon>Fungi incertae sedis</taxon>
        <taxon>Zoopagomycota</taxon>
        <taxon>Zoopagomycotina</taxon>
        <taxon>Zoopagomycetes</taxon>
        <taxon>Zoopagales</taxon>
        <taxon>Piptocephalidaceae</taxon>
        <taxon>Syncephalis</taxon>
    </lineage>
</organism>
<feature type="compositionally biased region" description="Pro residues" evidence="3">
    <location>
        <begin position="388"/>
        <end position="398"/>
    </location>
</feature>
<feature type="region of interest" description="Disordered" evidence="3">
    <location>
        <begin position="330"/>
        <end position="358"/>
    </location>
</feature>
<dbReference type="InterPro" id="IPR036028">
    <property type="entry name" value="SH3-like_dom_sf"/>
</dbReference>
<feature type="compositionally biased region" description="Polar residues" evidence="3">
    <location>
        <begin position="273"/>
        <end position="286"/>
    </location>
</feature>
<evidence type="ECO:0000259" key="5">
    <source>
        <dbReference type="PROSITE" id="PS50002"/>
    </source>
</evidence>
<dbReference type="Gene3D" id="2.30.30.40">
    <property type="entry name" value="SH3 Domains"/>
    <property type="match status" value="1"/>
</dbReference>